<evidence type="ECO:0000313" key="4">
    <source>
        <dbReference type="EMBL" id="PMC59943.1"/>
    </source>
</evidence>
<dbReference type="InterPro" id="IPR004919">
    <property type="entry name" value="GmrSD_N"/>
</dbReference>
<feature type="domain" description="DUF4268" evidence="3">
    <location>
        <begin position="701"/>
        <end position="839"/>
    </location>
</feature>
<evidence type="ECO:0000259" key="3">
    <source>
        <dbReference type="Pfam" id="PF14088"/>
    </source>
</evidence>
<proteinExistence type="predicted"/>
<evidence type="ECO:0000259" key="1">
    <source>
        <dbReference type="Pfam" id="PF03235"/>
    </source>
</evidence>
<dbReference type="PANTHER" id="PTHR35149:SF2">
    <property type="entry name" value="DUF262 DOMAIN-CONTAINING PROTEIN"/>
    <property type="match status" value="1"/>
</dbReference>
<evidence type="ECO:0000259" key="2">
    <source>
        <dbReference type="Pfam" id="PF07510"/>
    </source>
</evidence>
<feature type="domain" description="GmrSD restriction endonucleases C-terminal" evidence="2">
    <location>
        <begin position="409"/>
        <end position="548"/>
    </location>
</feature>
<dbReference type="InterPro" id="IPR025364">
    <property type="entry name" value="DUF4268"/>
</dbReference>
<name>A0A2N6SS88_FINMA</name>
<dbReference type="AlphaFoldDB" id="A0A2N6SS88"/>
<dbReference type="EMBL" id="PNHD01000007">
    <property type="protein sequence ID" value="PMC59943.1"/>
    <property type="molecule type" value="Genomic_DNA"/>
</dbReference>
<evidence type="ECO:0008006" key="6">
    <source>
        <dbReference type="Google" id="ProtNLM"/>
    </source>
</evidence>
<dbReference type="Pfam" id="PF03235">
    <property type="entry name" value="GmrSD_N"/>
    <property type="match status" value="1"/>
</dbReference>
<sequence length="843" mass="99322">MKGSECRLIEYMEGSKKRFIIPVYQRNYDWKIENCKQLYDDLIKIIKNKRKSHFFGSLVSVYEPSGRNTEFLVIDGQQRLTTVSLLLLAMYNLIQSDVVKPIDKYLDKQIYEDFLVDKYQPEETRIKLKPVKNDQEAFGKLFNDVDEYIRESNLTTNYNYFYERIQKQEITIDELFDAICRLEIINITLNNEDNPQLIFESLNSTGLDLSEGDKIRNFILMGLSSKEQDEYYDKYWNRIEVCTKYDVSSFVRDYLSIKQMKIPSQNKIYISFKEYVNSKSIEVENLLKDLLEYAKRYEILLSGGTKNKALDACIYRLNKLETSVTRPFFLEVLRLFDENKLDMSQVAEIFLITENYVFRRMICDLPANALSKIFYTLHREITRYEGDDEGYVEKFKYALLSKKERARFPNDDEFSERFTERPVYQMNSKNKVYIMERMENYSTAEDKDVYGHCDDGTYTIEHIMPQHLTPAWIKALGDDYEKIHETWLHRIANLTLTAYNSKYSNSTFEEKKSMKNGFEDSGIRMNTYIAKKDKWTLTELEERSKYLMGRALEIWAAPTSKFKPAKKQMDSFTLDDDASLSGRLITSFSYKSTEQPVSSWVEMFQKVLQILYAEDRSIIIKLAVSTEDNVARHFTTNESDFKKSVEIGDGIFVWTNSSTQSKISVLNRVFELYDADPSDLVFYLRDENESVDKETGTRYELRRKYWAYALEKIKEAHEEGNSFANVNPSKSNWISGFFGISGFKINCVANFDFAMVELYLGKVKKEENKKAFDMLIRYKDDIEKALGVSLVWSREDDMKTSKISYKLNNVSIKNETDWLQMAKFHAEWSKKFYDVIVPYLRNF</sequence>
<comment type="caution">
    <text evidence="4">The sequence shown here is derived from an EMBL/GenBank/DDBJ whole genome shotgun (WGS) entry which is preliminary data.</text>
</comment>
<reference evidence="4 5" key="1">
    <citation type="submission" date="2017-09" db="EMBL/GenBank/DDBJ databases">
        <title>Bacterial strain isolated from the female urinary microbiota.</title>
        <authorList>
            <person name="Thomas-White K."/>
            <person name="Kumar N."/>
            <person name="Forster S."/>
            <person name="Putonti C."/>
            <person name="Lawley T."/>
            <person name="Wolfe A.J."/>
        </authorList>
    </citation>
    <scope>NUCLEOTIDE SEQUENCE [LARGE SCALE GENOMIC DNA]</scope>
    <source>
        <strain evidence="4 5">UMB0115</strain>
    </source>
</reference>
<dbReference type="Pfam" id="PF14088">
    <property type="entry name" value="DUF4268"/>
    <property type="match status" value="1"/>
</dbReference>
<dbReference type="Proteomes" id="UP000235723">
    <property type="component" value="Unassembled WGS sequence"/>
</dbReference>
<protein>
    <recommendedName>
        <fullName evidence="6">DUF4268 domain-containing protein</fullName>
    </recommendedName>
</protein>
<dbReference type="InterPro" id="IPR011089">
    <property type="entry name" value="GmrSD_C"/>
</dbReference>
<dbReference type="Pfam" id="PF07510">
    <property type="entry name" value="GmrSD_C"/>
    <property type="match status" value="1"/>
</dbReference>
<dbReference type="PANTHER" id="PTHR35149">
    <property type="entry name" value="SLL5132 PROTEIN"/>
    <property type="match status" value="1"/>
</dbReference>
<feature type="domain" description="GmrSD restriction endonucleases N-terminal" evidence="1">
    <location>
        <begin position="13"/>
        <end position="219"/>
    </location>
</feature>
<gene>
    <name evidence="4" type="ORF">CJ208_06110</name>
</gene>
<evidence type="ECO:0000313" key="5">
    <source>
        <dbReference type="Proteomes" id="UP000235723"/>
    </source>
</evidence>
<dbReference type="RefSeq" id="WP_102164329.1">
    <property type="nucleotide sequence ID" value="NZ_PNHD01000007.1"/>
</dbReference>
<accession>A0A2N6SS88</accession>
<organism evidence="4 5">
    <name type="scientific">Finegoldia magna</name>
    <name type="common">Peptostreptococcus magnus</name>
    <dbReference type="NCBI Taxonomy" id="1260"/>
    <lineage>
        <taxon>Bacteria</taxon>
        <taxon>Bacillati</taxon>
        <taxon>Bacillota</taxon>
        <taxon>Tissierellia</taxon>
        <taxon>Tissierellales</taxon>
        <taxon>Peptoniphilaceae</taxon>
        <taxon>Finegoldia</taxon>
    </lineage>
</organism>